<accession>A0A174D7Q7</accession>
<evidence type="ECO:0000256" key="7">
    <source>
        <dbReference type="RuleBase" id="RU363032"/>
    </source>
</evidence>
<feature type="transmembrane region" description="Helical" evidence="7">
    <location>
        <begin position="110"/>
        <end position="132"/>
    </location>
</feature>
<feature type="transmembrane region" description="Helical" evidence="7">
    <location>
        <begin position="160"/>
        <end position="180"/>
    </location>
</feature>
<keyword evidence="4 7" id="KW-0812">Transmembrane</keyword>
<feature type="transmembrane region" description="Helical" evidence="7">
    <location>
        <begin position="267"/>
        <end position="290"/>
    </location>
</feature>
<gene>
    <name evidence="9" type="primary">ugpA_32</name>
    <name evidence="9" type="ORF">ERS852407_02184</name>
</gene>
<evidence type="ECO:0000256" key="5">
    <source>
        <dbReference type="ARBA" id="ARBA00022989"/>
    </source>
</evidence>
<evidence type="ECO:0000256" key="4">
    <source>
        <dbReference type="ARBA" id="ARBA00022692"/>
    </source>
</evidence>
<organism evidence="9 10">
    <name type="scientific">Hungatella hathewayi</name>
    <dbReference type="NCBI Taxonomy" id="154046"/>
    <lineage>
        <taxon>Bacteria</taxon>
        <taxon>Bacillati</taxon>
        <taxon>Bacillota</taxon>
        <taxon>Clostridia</taxon>
        <taxon>Lachnospirales</taxon>
        <taxon>Lachnospiraceae</taxon>
        <taxon>Hungatella</taxon>
    </lineage>
</organism>
<dbReference type="InterPro" id="IPR051393">
    <property type="entry name" value="ABC_transporter_permease"/>
</dbReference>
<dbReference type="GO" id="GO:0005886">
    <property type="term" value="C:plasma membrane"/>
    <property type="evidence" value="ECO:0007669"/>
    <property type="project" value="UniProtKB-SubCell"/>
</dbReference>
<keyword evidence="6 7" id="KW-0472">Membrane</keyword>
<evidence type="ECO:0000256" key="3">
    <source>
        <dbReference type="ARBA" id="ARBA00022475"/>
    </source>
</evidence>
<feature type="transmembrane region" description="Helical" evidence="7">
    <location>
        <begin position="14"/>
        <end position="34"/>
    </location>
</feature>
<dbReference type="AlphaFoldDB" id="A0A174D7Q7"/>
<protein>
    <submittedName>
        <fullName evidence="9">Sugar ABC transporter permease</fullName>
    </submittedName>
</protein>
<sequence length="296" mass="33153">MLIKVRGKKYRPEAFFMIAPVILLYTFVIIYPLGNMVFTSFFEWNGIPTDPYRFVGIGNYVTFFQDYTTKTAFINLGILCVTGLFVTIPVSLFLATVVSKKFFGIRFVKTCYFLPVVINRIAICLMFTFIMLPGQGPVPVLLKEMGIAEHFNLFNDIHTAMWGVALVNMWSNVGFQMIIFSSGMAAISEDVYEAAAMDGVTPWQRLIYITLPQLKPTFKIVVVFVLTGAFKVFDFIMGLTGGGPGYATDVPNTLLYKNAFTYSKFGYANAIAVIMIVLCLVITVVTNRVFAERTGE</sequence>
<dbReference type="InterPro" id="IPR000515">
    <property type="entry name" value="MetI-like"/>
</dbReference>
<keyword evidence="2 7" id="KW-0813">Transport</keyword>
<evidence type="ECO:0000256" key="2">
    <source>
        <dbReference type="ARBA" id="ARBA00022448"/>
    </source>
</evidence>
<dbReference type="PANTHER" id="PTHR30193">
    <property type="entry name" value="ABC TRANSPORTER PERMEASE PROTEIN"/>
    <property type="match status" value="1"/>
</dbReference>
<dbReference type="CDD" id="cd06261">
    <property type="entry name" value="TM_PBP2"/>
    <property type="match status" value="1"/>
</dbReference>
<dbReference type="Proteomes" id="UP000095651">
    <property type="component" value="Unassembled WGS sequence"/>
</dbReference>
<dbReference type="InterPro" id="IPR035906">
    <property type="entry name" value="MetI-like_sf"/>
</dbReference>
<evidence type="ECO:0000313" key="10">
    <source>
        <dbReference type="Proteomes" id="UP000095651"/>
    </source>
</evidence>
<name>A0A174D7Q7_9FIRM</name>
<proteinExistence type="inferred from homology"/>
<feature type="domain" description="ABC transmembrane type-1" evidence="8">
    <location>
        <begin position="73"/>
        <end position="286"/>
    </location>
</feature>
<keyword evidence="5 7" id="KW-1133">Transmembrane helix</keyword>
<dbReference type="GO" id="GO:0055085">
    <property type="term" value="P:transmembrane transport"/>
    <property type="evidence" value="ECO:0007669"/>
    <property type="project" value="InterPro"/>
</dbReference>
<evidence type="ECO:0000256" key="6">
    <source>
        <dbReference type="ARBA" id="ARBA00023136"/>
    </source>
</evidence>
<evidence type="ECO:0000259" key="8">
    <source>
        <dbReference type="PROSITE" id="PS50928"/>
    </source>
</evidence>
<dbReference type="Gene3D" id="1.10.3720.10">
    <property type="entry name" value="MetI-like"/>
    <property type="match status" value="1"/>
</dbReference>
<reference evidence="9 10" key="1">
    <citation type="submission" date="2015-09" db="EMBL/GenBank/DDBJ databases">
        <authorList>
            <consortium name="Pathogen Informatics"/>
        </authorList>
    </citation>
    <scope>NUCLEOTIDE SEQUENCE [LARGE SCALE GENOMIC DNA]</scope>
    <source>
        <strain evidence="9 10">2789STDY5608850</strain>
    </source>
</reference>
<dbReference type="EMBL" id="CYZE01000004">
    <property type="protein sequence ID" value="CUO21651.1"/>
    <property type="molecule type" value="Genomic_DNA"/>
</dbReference>
<dbReference type="SUPFAM" id="SSF161098">
    <property type="entry name" value="MetI-like"/>
    <property type="match status" value="1"/>
</dbReference>
<dbReference type="Pfam" id="PF00528">
    <property type="entry name" value="BPD_transp_1"/>
    <property type="match status" value="1"/>
</dbReference>
<comment type="subcellular location">
    <subcellularLocation>
        <location evidence="1 7">Cell membrane</location>
        <topology evidence="1 7">Multi-pass membrane protein</topology>
    </subcellularLocation>
</comment>
<dbReference type="PANTHER" id="PTHR30193:SF37">
    <property type="entry name" value="INNER MEMBRANE ABC TRANSPORTER PERMEASE PROTEIN YCJO"/>
    <property type="match status" value="1"/>
</dbReference>
<evidence type="ECO:0000313" key="9">
    <source>
        <dbReference type="EMBL" id="CUO21651.1"/>
    </source>
</evidence>
<dbReference type="PROSITE" id="PS50928">
    <property type="entry name" value="ABC_TM1"/>
    <property type="match status" value="1"/>
</dbReference>
<dbReference type="RefSeq" id="WP_242867898.1">
    <property type="nucleotide sequence ID" value="NZ_CABIXC010000004.1"/>
</dbReference>
<evidence type="ECO:0000256" key="1">
    <source>
        <dbReference type="ARBA" id="ARBA00004651"/>
    </source>
</evidence>
<feature type="transmembrane region" description="Helical" evidence="7">
    <location>
        <begin position="220"/>
        <end position="247"/>
    </location>
</feature>
<keyword evidence="3" id="KW-1003">Cell membrane</keyword>
<comment type="similarity">
    <text evidence="7">Belongs to the binding-protein-dependent transport system permease family.</text>
</comment>
<feature type="transmembrane region" description="Helical" evidence="7">
    <location>
        <begin position="72"/>
        <end position="98"/>
    </location>
</feature>